<dbReference type="GO" id="GO:0055085">
    <property type="term" value="P:transmembrane transport"/>
    <property type="evidence" value="ECO:0007669"/>
    <property type="project" value="InterPro"/>
</dbReference>
<dbReference type="AlphaFoldDB" id="A0A9D2ITT0"/>
<accession>A0A9D2ITT0</accession>
<dbReference type="GO" id="GO:0005886">
    <property type="term" value="C:plasma membrane"/>
    <property type="evidence" value="ECO:0007669"/>
    <property type="project" value="UniProtKB-SubCell"/>
</dbReference>
<feature type="transmembrane region" description="Helical" evidence="7">
    <location>
        <begin position="253"/>
        <end position="274"/>
    </location>
</feature>
<evidence type="ECO:0000313" key="10">
    <source>
        <dbReference type="Proteomes" id="UP000824041"/>
    </source>
</evidence>
<evidence type="ECO:0000256" key="3">
    <source>
        <dbReference type="ARBA" id="ARBA00022475"/>
    </source>
</evidence>
<evidence type="ECO:0000313" key="9">
    <source>
        <dbReference type="EMBL" id="HIZ22127.1"/>
    </source>
</evidence>
<keyword evidence="2 7" id="KW-0813">Transport</keyword>
<dbReference type="PANTHER" id="PTHR43227">
    <property type="entry name" value="BLL4140 PROTEIN"/>
    <property type="match status" value="1"/>
</dbReference>
<protein>
    <submittedName>
        <fullName evidence="9">ABC transporter permease subunit</fullName>
    </submittedName>
</protein>
<keyword evidence="4 7" id="KW-0812">Transmembrane</keyword>
<evidence type="ECO:0000256" key="7">
    <source>
        <dbReference type="RuleBase" id="RU363032"/>
    </source>
</evidence>
<comment type="subcellular location">
    <subcellularLocation>
        <location evidence="1 7">Cell membrane</location>
        <topology evidence="1 7">Multi-pass membrane protein</topology>
    </subcellularLocation>
</comment>
<feature type="transmembrane region" description="Helical" evidence="7">
    <location>
        <begin position="160"/>
        <end position="178"/>
    </location>
</feature>
<gene>
    <name evidence="9" type="ORF">IAA21_04920</name>
</gene>
<dbReference type="InterPro" id="IPR000515">
    <property type="entry name" value="MetI-like"/>
</dbReference>
<dbReference type="CDD" id="cd06261">
    <property type="entry name" value="TM_PBP2"/>
    <property type="match status" value="1"/>
</dbReference>
<keyword evidence="5 7" id="KW-1133">Transmembrane helix</keyword>
<evidence type="ECO:0000256" key="5">
    <source>
        <dbReference type="ARBA" id="ARBA00022989"/>
    </source>
</evidence>
<reference evidence="9" key="1">
    <citation type="journal article" date="2021" name="PeerJ">
        <title>Extensive microbial diversity within the chicken gut microbiome revealed by metagenomics and culture.</title>
        <authorList>
            <person name="Gilroy R."/>
            <person name="Ravi A."/>
            <person name="Getino M."/>
            <person name="Pursley I."/>
            <person name="Horton D.L."/>
            <person name="Alikhan N.F."/>
            <person name="Baker D."/>
            <person name="Gharbi K."/>
            <person name="Hall N."/>
            <person name="Watson M."/>
            <person name="Adriaenssens E.M."/>
            <person name="Foster-Nyarko E."/>
            <person name="Jarju S."/>
            <person name="Secka A."/>
            <person name="Antonio M."/>
            <person name="Oren A."/>
            <person name="Chaudhuri R.R."/>
            <person name="La Ragione R."/>
            <person name="Hildebrand F."/>
            <person name="Pallen M.J."/>
        </authorList>
    </citation>
    <scope>NUCLEOTIDE SEQUENCE</scope>
    <source>
        <strain evidence="9">14324</strain>
    </source>
</reference>
<comment type="caution">
    <text evidence="9">The sequence shown here is derived from an EMBL/GenBank/DDBJ whole genome shotgun (WGS) entry which is preliminary data.</text>
</comment>
<comment type="similarity">
    <text evidence="7">Belongs to the binding-protein-dependent transport system permease family.</text>
</comment>
<feature type="domain" description="ABC transmembrane type-1" evidence="8">
    <location>
        <begin position="57"/>
        <end position="274"/>
    </location>
</feature>
<dbReference type="Proteomes" id="UP000824041">
    <property type="component" value="Unassembled WGS sequence"/>
</dbReference>
<dbReference type="Pfam" id="PF00528">
    <property type="entry name" value="BPD_transp_1"/>
    <property type="match status" value="1"/>
</dbReference>
<evidence type="ECO:0000259" key="8">
    <source>
        <dbReference type="PROSITE" id="PS50928"/>
    </source>
</evidence>
<feature type="transmembrane region" description="Helical" evidence="7">
    <location>
        <begin position="6"/>
        <end position="24"/>
    </location>
</feature>
<feature type="transmembrane region" description="Helical" evidence="7">
    <location>
        <begin position="199"/>
        <end position="219"/>
    </location>
</feature>
<keyword evidence="6 7" id="KW-0472">Membrane</keyword>
<name>A0A9D2ITT0_9FIRM</name>
<reference evidence="9" key="2">
    <citation type="submission" date="2021-04" db="EMBL/GenBank/DDBJ databases">
        <authorList>
            <person name="Gilroy R."/>
        </authorList>
    </citation>
    <scope>NUCLEOTIDE SEQUENCE</scope>
    <source>
        <strain evidence="9">14324</strain>
    </source>
</reference>
<evidence type="ECO:0000256" key="4">
    <source>
        <dbReference type="ARBA" id="ARBA00022692"/>
    </source>
</evidence>
<evidence type="ECO:0000256" key="2">
    <source>
        <dbReference type="ARBA" id="ARBA00022448"/>
    </source>
</evidence>
<proteinExistence type="inferred from homology"/>
<feature type="transmembrane region" description="Helical" evidence="7">
    <location>
        <begin position="61"/>
        <end position="82"/>
    </location>
</feature>
<dbReference type="InterPro" id="IPR050809">
    <property type="entry name" value="UgpAE/MalFG_permease"/>
</dbReference>
<feature type="transmembrane region" description="Helical" evidence="7">
    <location>
        <begin position="138"/>
        <end position="154"/>
    </location>
</feature>
<feature type="transmembrane region" description="Helical" evidence="7">
    <location>
        <begin position="94"/>
        <end position="117"/>
    </location>
</feature>
<keyword evidence="3" id="KW-1003">Cell membrane</keyword>
<sequence length="284" mass="32090">MMLPGMIYLIINNYIPMAGLVVAFKKYNYQDGIWGSAWTGLSNFKFLFGTRDAWLIIRNTICYNLVFIITGTVFAIAVAIILNEIHAKVSKKVYQVFILIPYLISMVVVSYIVYAFLSADAGFINKTFGTHINWYMTAKYWPFIFVIVNLWKNFGYNSIIYYATVIGIDSSLYEAAVVDGASRWQRIWHVTLPGLRPTIITLTLLAIGRIFYSDFGLFYQVTQNSGLLYDVSTTIDVYVYKGLMLLNDVGRSAAAGFFQSICGFIVVLAANLVVNKIDKDNALF</sequence>
<dbReference type="Gene3D" id="1.10.3720.10">
    <property type="entry name" value="MetI-like"/>
    <property type="match status" value="1"/>
</dbReference>
<dbReference type="EMBL" id="DXBU01000067">
    <property type="protein sequence ID" value="HIZ22127.1"/>
    <property type="molecule type" value="Genomic_DNA"/>
</dbReference>
<evidence type="ECO:0000256" key="1">
    <source>
        <dbReference type="ARBA" id="ARBA00004651"/>
    </source>
</evidence>
<dbReference type="PROSITE" id="PS50928">
    <property type="entry name" value="ABC_TM1"/>
    <property type="match status" value="1"/>
</dbReference>
<dbReference type="InterPro" id="IPR035906">
    <property type="entry name" value="MetI-like_sf"/>
</dbReference>
<evidence type="ECO:0000256" key="6">
    <source>
        <dbReference type="ARBA" id="ARBA00023136"/>
    </source>
</evidence>
<dbReference type="PANTHER" id="PTHR43227:SF11">
    <property type="entry name" value="BLL4140 PROTEIN"/>
    <property type="match status" value="1"/>
</dbReference>
<organism evidence="9 10">
    <name type="scientific">Candidatus Blautia faecigallinarum</name>
    <dbReference type="NCBI Taxonomy" id="2838488"/>
    <lineage>
        <taxon>Bacteria</taxon>
        <taxon>Bacillati</taxon>
        <taxon>Bacillota</taxon>
        <taxon>Clostridia</taxon>
        <taxon>Lachnospirales</taxon>
        <taxon>Lachnospiraceae</taxon>
        <taxon>Blautia</taxon>
    </lineage>
</organism>
<dbReference type="SUPFAM" id="SSF161098">
    <property type="entry name" value="MetI-like"/>
    <property type="match status" value="1"/>
</dbReference>